<dbReference type="EMBL" id="BRZA01000001">
    <property type="protein sequence ID" value="GLC87816.1"/>
    <property type="molecule type" value="Genomic_DNA"/>
</dbReference>
<evidence type="ECO:0000313" key="2">
    <source>
        <dbReference type="Proteomes" id="UP001065593"/>
    </source>
</evidence>
<proteinExistence type="predicted"/>
<accession>A0ABQ5NIB2</accession>
<dbReference type="Pfam" id="PF08889">
    <property type="entry name" value="WbqC"/>
    <property type="match status" value="1"/>
</dbReference>
<organism evidence="1 2">
    <name type="scientific">Lysinibacillus piscis</name>
    <dbReference type="NCBI Taxonomy" id="2518931"/>
    <lineage>
        <taxon>Bacteria</taxon>
        <taxon>Bacillati</taxon>
        <taxon>Bacillota</taxon>
        <taxon>Bacilli</taxon>
        <taxon>Bacillales</taxon>
        <taxon>Bacillaceae</taxon>
        <taxon>Lysinibacillus</taxon>
    </lineage>
</organism>
<dbReference type="RefSeq" id="WP_264987531.1">
    <property type="nucleotide sequence ID" value="NZ_BRZA01000001.1"/>
</dbReference>
<reference evidence="1" key="1">
    <citation type="submission" date="2022-08" db="EMBL/GenBank/DDBJ databases">
        <title>Draft genome sequence of Lysinibacillus sp. strain KH24.</title>
        <authorList>
            <person name="Kanbe H."/>
            <person name="Itoh H."/>
        </authorList>
    </citation>
    <scope>NUCLEOTIDE SEQUENCE</scope>
    <source>
        <strain evidence="1">KH24</strain>
    </source>
</reference>
<name>A0ABQ5NIB2_9BACI</name>
<dbReference type="InterPro" id="IPR014985">
    <property type="entry name" value="WbqC"/>
</dbReference>
<protein>
    <recommendedName>
        <fullName evidence="3">WbqC-like protein family protein</fullName>
    </recommendedName>
</protein>
<keyword evidence="2" id="KW-1185">Reference proteome</keyword>
<comment type="caution">
    <text evidence="1">The sequence shown here is derived from an EMBL/GenBank/DDBJ whole genome shotgun (WGS) entry which is preliminary data.</text>
</comment>
<evidence type="ECO:0000313" key="1">
    <source>
        <dbReference type="EMBL" id="GLC87816.1"/>
    </source>
</evidence>
<sequence length="233" mass="27279">MKVGIMQPYFFPYIGYWQLINAVDKYVIYDDVNYIKGGWINRNNILIQGDAKFINLQIEKASPNKLINETRVLCNFKYNEKLLKTIKESYSKAPFFKETFSLVGNIVNQNEDNLAKYLTFLTKEICGYLSINTEILISSDVKKRNDLKGQDNIIEICKNLHASKYINAVGGQNLYSYTYFENNGIELRFLKTNNIKYVQFQKEEFVQNLSIIDIMMFNSPSEIRNMLNEYILI</sequence>
<dbReference type="Proteomes" id="UP001065593">
    <property type="component" value="Unassembled WGS sequence"/>
</dbReference>
<gene>
    <name evidence="1" type="ORF">LYSBPC_09430</name>
</gene>
<evidence type="ECO:0008006" key="3">
    <source>
        <dbReference type="Google" id="ProtNLM"/>
    </source>
</evidence>